<name>Q4L3S5_STAHJ</name>
<evidence type="ECO:0000313" key="2">
    <source>
        <dbReference type="Proteomes" id="UP000000543"/>
    </source>
</evidence>
<dbReference type="SUPFAM" id="SSF47413">
    <property type="entry name" value="lambda repressor-like DNA-binding domains"/>
    <property type="match status" value="1"/>
</dbReference>
<dbReference type="InterPro" id="IPR010982">
    <property type="entry name" value="Lambda_DNA-bd_dom_sf"/>
</dbReference>
<gene>
    <name evidence="1" type="ordered locus">SH2393</name>
</gene>
<dbReference type="KEGG" id="sha:SH2393"/>
<organism evidence="1 2">
    <name type="scientific">Staphylococcus haemolyticus (strain JCSC1435)</name>
    <dbReference type="NCBI Taxonomy" id="279808"/>
    <lineage>
        <taxon>Bacteria</taxon>
        <taxon>Bacillati</taxon>
        <taxon>Bacillota</taxon>
        <taxon>Bacilli</taxon>
        <taxon>Bacillales</taxon>
        <taxon>Staphylococcaceae</taxon>
        <taxon>Staphylococcus</taxon>
    </lineage>
</organism>
<dbReference type="EMBL" id="AP006716">
    <property type="protein sequence ID" value="BAE05702.1"/>
    <property type="molecule type" value="Genomic_DNA"/>
</dbReference>
<dbReference type="HOGENOM" id="CLU_066192_46_6_9"/>
<dbReference type="GO" id="GO:0003677">
    <property type="term" value="F:DNA binding"/>
    <property type="evidence" value="ECO:0007669"/>
    <property type="project" value="InterPro"/>
</dbReference>
<accession>Q4L3S5</accession>
<dbReference type="Proteomes" id="UP000000543">
    <property type="component" value="Chromosome"/>
</dbReference>
<evidence type="ECO:0000313" key="1">
    <source>
        <dbReference type="EMBL" id="BAE05702.1"/>
    </source>
</evidence>
<dbReference type="AlphaFoldDB" id="Q4L3S5"/>
<proteinExistence type="predicted"/>
<evidence type="ECO:0008006" key="3">
    <source>
        <dbReference type="Google" id="ProtNLM"/>
    </source>
</evidence>
<dbReference type="Gene3D" id="1.10.260.40">
    <property type="entry name" value="lambda repressor-like DNA-binding domains"/>
    <property type="match status" value="1"/>
</dbReference>
<reference evidence="1 2" key="1">
    <citation type="journal article" date="2005" name="J. Bacteriol.">
        <title>Whole-genome sequencing of Staphylococcus haemolyticus uncovers the extreme plasticity of its genome and the evolution of human-colonizing staphylococcal species.</title>
        <authorList>
            <person name="Takeuchi F."/>
            <person name="Watanabe S."/>
            <person name="Baba T."/>
            <person name="Yuzawa H."/>
            <person name="Ito T."/>
            <person name="Morimoto Y."/>
            <person name="Kuroda M."/>
            <person name="Cui L."/>
            <person name="Takahashi M."/>
            <person name="Ankai A."/>
            <person name="Baba S."/>
            <person name="Fukui S."/>
            <person name="Lee J.C."/>
            <person name="Hiramatsu K."/>
        </authorList>
    </citation>
    <scope>NUCLEOTIDE SEQUENCE [LARGE SCALE GENOMIC DNA]</scope>
    <source>
        <strain evidence="1 2">JCSC1435</strain>
    </source>
</reference>
<sequence length="79" mass="8940">MKGYSKLKGLLKERGINHDVLADLLDVHRVTVSNKLNRSHGADFTMTEVRKLCLYLDVSADIYFLNVSSENTTKEPQTT</sequence>
<dbReference type="CDD" id="cd00093">
    <property type="entry name" value="HTH_XRE"/>
    <property type="match status" value="1"/>
</dbReference>
<dbReference type="InterPro" id="IPR001387">
    <property type="entry name" value="Cro/C1-type_HTH"/>
</dbReference>
<dbReference type="OrthoDB" id="252257at2"/>
<protein>
    <recommendedName>
        <fullName evidence="3">XRE family transcriptional regulator</fullName>
    </recommendedName>
</protein>
<dbReference type="RefSeq" id="WP_011276648.1">
    <property type="nucleotide sequence ID" value="NC_007168.1"/>
</dbReference>